<evidence type="ECO:0000256" key="2">
    <source>
        <dbReference type="ARBA" id="ARBA00023125"/>
    </source>
</evidence>
<proteinExistence type="evidence at transcript level"/>
<dbReference type="InterPro" id="IPR036093">
    <property type="entry name" value="NAC_dom_sf"/>
</dbReference>
<name>A0A060A1F1_BOENI</name>
<dbReference type="InterPro" id="IPR003441">
    <property type="entry name" value="NAC-dom"/>
</dbReference>
<keyword evidence="1" id="KW-0805">Transcription regulation</keyword>
<dbReference type="EMBL" id="KF874846">
    <property type="protein sequence ID" value="AIA57526.1"/>
    <property type="molecule type" value="mRNA"/>
</dbReference>
<dbReference type="PANTHER" id="PTHR31719:SF176">
    <property type="entry name" value="NAC DOMAIN CONTAINING PROTEIN 84"/>
    <property type="match status" value="1"/>
</dbReference>
<keyword evidence="4" id="KW-0539">Nucleus</keyword>
<feature type="domain" description="NAC" evidence="5">
    <location>
        <begin position="16"/>
        <end position="178"/>
    </location>
</feature>
<evidence type="ECO:0000256" key="1">
    <source>
        <dbReference type="ARBA" id="ARBA00023015"/>
    </source>
</evidence>
<dbReference type="PANTHER" id="PTHR31719">
    <property type="entry name" value="NAC TRANSCRIPTION FACTOR 56"/>
    <property type="match status" value="1"/>
</dbReference>
<gene>
    <name evidence="6" type="primary">NAC22</name>
</gene>
<dbReference type="AlphaFoldDB" id="A0A060A1F1"/>
<dbReference type="GO" id="GO:0003677">
    <property type="term" value="F:DNA binding"/>
    <property type="evidence" value="ECO:0007669"/>
    <property type="project" value="UniProtKB-KW"/>
</dbReference>
<reference evidence="6" key="1">
    <citation type="submission" date="2013-11" db="EMBL/GenBank/DDBJ databases">
        <title>Identification, phylogenetic and expression analysis for 32 NAC transcription factors in ramie (Boehmeria nivea L. Gaud).</title>
        <authorList>
            <person name="Liu T."/>
        </authorList>
    </citation>
    <scope>NUCLEOTIDE SEQUENCE</scope>
</reference>
<dbReference type="PROSITE" id="PS51005">
    <property type="entry name" value="NAC"/>
    <property type="match status" value="1"/>
</dbReference>
<dbReference type="SUPFAM" id="SSF101941">
    <property type="entry name" value="NAC domain"/>
    <property type="match status" value="1"/>
</dbReference>
<sequence length="237" mass="27176">MEKAHNIVAMNRGLNLPIGYRFRPTDEELVVHYLKKKVLSLPLPASVIPEFDVFRIDPLALPGDVKEKRYFFCNKRKGNDGVNIISVVGQKKRAFFGSGYWKPIGKDRLILASDDPNRGVGLRRTMVFCQGKRFSDTNTRWLMHEYHLVRSGPTLNSIHLVSGVERNEHWVVCGVFQKKRRSIKRMRNKMVLKKRVEEMSNSGPNTQKMSCSGGITEVTSQSHGLDYDQEHNLGCFR</sequence>
<protein>
    <submittedName>
        <fullName evidence="6">NAC domain-containing protein</fullName>
    </submittedName>
</protein>
<organism evidence="6">
    <name type="scientific">Boehmeria nivea</name>
    <name type="common">Chinese grass</name>
    <name type="synonym">Urtica nivea</name>
    <dbReference type="NCBI Taxonomy" id="83906"/>
    <lineage>
        <taxon>Eukaryota</taxon>
        <taxon>Viridiplantae</taxon>
        <taxon>Streptophyta</taxon>
        <taxon>Embryophyta</taxon>
        <taxon>Tracheophyta</taxon>
        <taxon>Spermatophyta</taxon>
        <taxon>Magnoliopsida</taxon>
        <taxon>eudicotyledons</taxon>
        <taxon>Gunneridae</taxon>
        <taxon>Pentapetalae</taxon>
        <taxon>rosids</taxon>
        <taxon>fabids</taxon>
        <taxon>Rosales</taxon>
        <taxon>Urticaceae</taxon>
        <taxon>Boehmeria</taxon>
    </lineage>
</organism>
<evidence type="ECO:0000256" key="3">
    <source>
        <dbReference type="ARBA" id="ARBA00023163"/>
    </source>
</evidence>
<dbReference type="Pfam" id="PF02365">
    <property type="entry name" value="NAM"/>
    <property type="match status" value="1"/>
</dbReference>
<dbReference type="Gene3D" id="2.170.150.80">
    <property type="entry name" value="NAC domain"/>
    <property type="match status" value="1"/>
</dbReference>
<accession>A0A060A1F1</accession>
<evidence type="ECO:0000259" key="5">
    <source>
        <dbReference type="PROSITE" id="PS51005"/>
    </source>
</evidence>
<dbReference type="GO" id="GO:0006355">
    <property type="term" value="P:regulation of DNA-templated transcription"/>
    <property type="evidence" value="ECO:0007669"/>
    <property type="project" value="InterPro"/>
</dbReference>
<keyword evidence="3" id="KW-0804">Transcription</keyword>
<evidence type="ECO:0000313" key="6">
    <source>
        <dbReference type="EMBL" id="AIA57526.1"/>
    </source>
</evidence>
<keyword evidence="2" id="KW-0238">DNA-binding</keyword>
<evidence type="ECO:0000256" key="4">
    <source>
        <dbReference type="ARBA" id="ARBA00023242"/>
    </source>
</evidence>